<sequence length="70" mass="8003">MIFIEGSCSRRISARMGRESSYVCVPIAYQLHAMSETFYGFADERVSRPKLGVPPPADNQMTKTWFARTR</sequence>
<feature type="region of interest" description="Disordered" evidence="1">
    <location>
        <begin position="50"/>
        <end position="70"/>
    </location>
</feature>
<dbReference type="PATRIC" id="fig|908627.4.peg.6283"/>
<reference evidence="2 3" key="1">
    <citation type="journal article" date="2015" name="Genome Announc.">
        <title>Draft Genome Sequence of Burkholderia sp. Strain PML1(12), an Ectomycorrhizosphere-Inhabiting Bacterium with Effective Mineral-Weathering Ability.</title>
        <authorList>
            <person name="Uroz S."/>
            <person name="Oger P."/>
        </authorList>
    </citation>
    <scope>NUCLEOTIDE SEQUENCE [LARGE SCALE GENOMIC DNA]</scope>
    <source>
        <strain evidence="3">PML1(12)</strain>
    </source>
</reference>
<comment type="caution">
    <text evidence="2">The sequence shown here is derived from an EMBL/GenBank/DDBJ whole genome shotgun (WGS) entry which is preliminary data.</text>
</comment>
<evidence type="ECO:0000256" key="1">
    <source>
        <dbReference type="SAM" id="MobiDB-lite"/>
    </source>
</evidence>
<proteinExistence type="predicted"/>
<gene>
    <name evidence="2" type="ORF">EOS_28085</name>
</gene>
<dbReference type="AlphaFoldDB" id="A0A0J1FST4"/>
<evidence type="ECO:0000313" key="3">
    <source>
        <dbReference type="Proteomes" id="UP000035963"/>
    </source>
</evidence>
<dbReference type="Proteomes" id="UP000035963">
    <property type="component" value="Unassembled WGS sequence"/>
</dbReference>
<keyword evidence="3" id="KW-1185">Reference proteome</keyword>
<accession>A0A0J1FST4</accession>
<organism evidence="2 3">
    <name type="scientific">Caballeronia mineralivorans PML1(12)</name>
    <dbReference type="NCBI Taxonomy" id="908627"/>
    <lineage>
        <taxon>Bacteria</taxon>
        <taxon>Pseudomonadati</taxon>
        <taxon>Pseudomonadota</taxon>
        <taxon>Betaproteobacteria</taxon>
        <taxon>Burkholderiales</taxon>
        <taxon>Burkholderiaceae</taxon>
        <taxon>Caballeronia</taxon>
    </lineage>
</organism>
<protein>
    <submittedName>
        <fullName evidence="2">Uncharacterized protein</fullName>
    </submittedName>
</protein>
<evidence type="ECO:0000313" key="2">
    <source>
        <dbReference type="EMBL" id="KLU22868.1"/>
    </source>
</evidence>
<name>A0A0J1FST4_9BURK</name>
<dbReference type="EMBL" id="AEJF01000171">
    <property type="protein sequence ID" value="KLU22868.1"/>
    <property type="molecule type" value="Genomic_DNA"/>
</dbReference>